<keyword evidence="1" id="KW-0808">Transferase</keyword>
<proteinExistence type="predicted"/>
<dbReference type="Proteomes" id="UP000434172">
    <property type="component" value="Unassembled WGS sequence"/>
</dbReference>
<evidence type="ECO:0000313" key="2">
    <source>
        <dbReference type="EMBL" id="KAF0323139.1"/>
    </source>
</evidence>
<dbReference type="InterPro" id="IPR023213">
    <property type="entry name" value="CAT-like_dom_sf"/>
</dbReference>
<dbReference type="Pfam" id="PF02458">
    <property type="entry name" value="Transferase"/>
    <property type="match status" value="2"/>
</dbReference>
<dbReference type="AlphaFoldDB" id="A0A8H3ZKF9"/>
<sequence length="667" mass="74207">MEMITRRSSTPAIFGRAEIDVVQAEDRNSPFLRPQQSDPRIQLRRQGSAAINDLFLERLSSLGVRKPGGMSTTRVTTRSSWRDLLQGRCAPALVVHREGGQLILTFTQSAKAAHLIHQYNFPSTFTTLILDNYRPPKIFQDSPRPRDSPRIPSPLVVYSGNQSHPSIDDTSDKMRFTSLNLLPLSPLDQIAPRIYVRSIFALNTSEGYDSVTTQEHLQECFHKALARWPFLAGQIRPATTGRNRLELAYTLDDKALDLARRPDLFGCERISQLGGYTYEELVALGMPPIAMDKDVLSLSPNHPKPGESCPPVTLKITEMTGGGLFVCFSTHHGIFDGGFIKTFLEYFGKIAQEELMKSCSLPEPAIEMQPAWLTELKARPSLSVYENTDIKGAEFPEYDFTDKEKSSAATTKTKVPRAVCKIFSFHNAILKNLQTEALQYLREIYGSTAFVSMADTLSAVVWVHVTRSRLSHLSPSDNTNFTTAADARPRLSPAFPATAWGNIYTQTMAGDQVGNLIQLQENGDLPSDARPAIFEAAWLIRQAVEKVKQPDYIPSRIALAASLEDHAMEGTAFRKANQPDHAGLGCSVWVHMGADVDFRIPGTGGKADFVRKTYSANDGSMNIMQRRGITKGDAPWDVLLALREDDMDRVCGEKELGQWTQDRCPRV</sequence>
<dbReference type="OrthoDB" id="1862401at2759"/>
<evidence type="ECO:0000313" key="3">
    <source>
        <dbReference type="Proteomes" id="UP000434172"/>
    </source>
</evidence>
<evidence type="ECO:0000256" key="1">
    <source>
        <dbReference type="ARBA" id="ARBA00022679"/>
    </source>
</evidence>
<accession>A0A8H3ZKF9</accession>
<dbReference type="InterPro" id="IPR050317">
    <property type="entry name" value="Plant_Fungal_Acyltransferase"/>
</dbReference>
<evidence type="ECO:0008006" key="4">
    <source>
        <dbReference type="Google" id="ProtNLM"/>
    </source>
</evidence>
<keyword evidence="3" id="KW-1185">Reference proteome</keyword>
<dbReference type="Gene3D" id="3.30.559.10">
    <property type="entry name" value="Chloramphenicol acetyltransferase-like domain"/>
    <property type="match status" value="2"/>
</dbReference>
<organism evidence="2 3">
    <name type="scientific">Colletotrichum asianum</name>
    <dbReference type="NCBI Taxonomy" id="702518"/>
    <lineage>
        <taxon>Eukaryota</taxon>
        <taxon>Fungi</taxon>
        <taxon>Dikarya</taxon>
        <taxon>Ascomycota</taxon>
        <taxon>Pezizomycotina</taxon>
        <taxon>Sordariomycetes</taxon>
        <taxon>Hypocreomycetidae</taxon>
        <taxon>Glomerellales</taxon>
        <taxon>Glomerellaceae</taxon>
        <taxon>Colletotrichum</taxon>
        <taxon>Colletotrichum gloeosporioides species complex</taxon>
    </lineage>
</organism>
<gene>
    <name evidence="2" type="ORF">GQ607_009683</name>
</gene>
<reference evidence="2 3" key="1">
    <citation type="submission" date="2019-12" db="EMBL/GenBank/DDBJ databases">
        <title>A genome sequence resource for the geographically widespread anthracnose pathogen Colletotrichum asianum.</title>
        <authorList>
            <person name="Meng Y."/>
        </authorList>
    </citation>
    <scope>NUCLEOTIDE SEQUENCE [LARGE SCALE GENOMIC DNA]</scope>
    <source>
        <strain evidence="2 3">ICMP 18580</strain>
    </source>
</reference>
<dbReference type="GO" id="GO:0016747">
    <property type="term" value="F:acyltransferase activity, transferring groups other than amino-acyl groups"/>
    <property type="evidence" value="ECO:0007669"/>
    <property type="project" value="TreeGrafter"/>
</dbReference>
<dbReference type="EMBL" id="WOWK01000055">
    <property type="protein sequence ID" value="KAF0323139.1"/>
    <property type="molecule type" value="Genomic_DNA"/>
</dbReference>
<name>A0A8H3ZKF9_9PEZI</name>
<protein>
    <recommendedName>
        <fullName evidence="4">Trichothecene 3-O-acetyltransferase</fullName>
    </recommendedName>
</protein>
<dbReference type="PANTHER" id="PTHR31642:SF310">
    <property type="entry name" value="FATTY ALCOHOL:CAFFEOYL-COA ACYLTRANSFERASE"/>
    <property type="match status" value="1"/>
</dbReference>
<comment type="caution">
    <text evidence="2">The sequence shown here is derived from an EMBL/GenBank/DDBJ whole genome shotgun (WGS) entry which is preliminary data.</text>
</comment>
<dbReference type="PANTHER" id="PTHR31642">
    <property type="entry name" value="TRICHOTHECENE 3-O-ACETYLTRANSFERASE"/>
    <property type="match status" value="1"/>
</dbReference>